<evidence type="ECO:0000313" key="2">
    <source>
        <dbReference type="Proteomes" id="UP000192277"/>
    </source>
</evidence>
<keyword evidence="2" id="KW-1185">Reference proteome</keyword>
<reference evidence="1 2" key="1">
    <citation type="submission" date="2016-04" db="EMBL/GenBank/DDBJ databases">
        <authorList>
            <person name="Chen L."/>
            <person name="Zhuang W."/>
            <person name="Wang G."/>
        </authorList>
    </citation>
    <scope>NUCLEOTIDE SEQUENCE [LARGE SCALE GENOMIC DNA]</scope>
    <source>
        <strain evidence="2">GR20</strain>
    </source>
</reference>
<dbReference type="Proteomes" id="UP000192277">
    <property type="component" value="Unassembled WGS sequence"/>
</dbReference>
<accession>A0ABX3P5A5</accession>
<gene>
    <name evidence="1" type="ORF">A4D02_00780</name>
</gene>
<evidence type="ECO:0000313" key="1">
    <source>
        <dbReference type="EMBL" id="OQP54891.1"/>
    </source>
</evidence>
<dbReference type="EMBL" id="LWBO01000001">
    <property type="protein sequence ID" value="OQP54891.1"/>
    <property type="molecule type" value="Genomic_DNA"/>
</dbReference>
<comment type="caution">
    <text evidence="1">The sequence shown here is derived from an EMBL/GenBank/DDBJ whole genome shotgun (WGS) entry which is preliminary data.</text>
</comment>
<name>A0ABX3P5A5_9BACT</name>
<organism evidence="1 2">
    <name type="scientific">Niastella koreensis</name>
    <dbReference type="NCBI Taxonomy" id="354356"/>
    <lineage>
        <taxon>Bacteria</taxon>
        <taxon>Pseudomonadati</taxon>
        <taxon>Bacteroidota</taxon>
        <taxon>Chitinophagia</taxon>
        <taxon>Chitinophagales</taxon>
        <taxon>Chitinophagaceae</taxon>
        <taxon>Niastella</taxon>
    </lineage>
</organism>
<sequence length="66" mass="7398">MEGALAQNLRFAGNYCPKFKKNFRGRLGGKNAGLAVRTVPCHYLSDYFGTRFAKIRLSCNSLKILN</sequence>
<protein>
    <submittedName>
        <fullName evidence="1">Uncharacterized protein</fullName>
    </submittedName>
</protein>
<proteinExistence type="predicted"/>